<dbReference type="GO" id="GO:0016787">
    <property type="term" value="F:hydrolase activity"/>
    <property type="evidence" value="ECO:0007669"/>
    <property type="project" value="UniProtKB-KW"/>
</dbReference>
<dbReference type="InterPro" id="IPR036390">
    <property type="entry name" value="WH_DNA-bd_sf"/>
</dbReference>
<reference evidence="5" key="1">
    <citation type="submission" date="2017-09" db="EMBL/GenBank/DDBJ databases">
        <authorList>
            <person name="Varghese N."/>
            <person name="Submissions S."/>
        </authorList>
    </citation>
    <scope>NUCLEOTIDE SEQUENCE [LARGE SCALE GENOMIC DNA]</scope>
    <source>
        <strain evidence="5">CGMCC 1.12803</strain>
    </source>
</reference>
<evidence type="ECO:0000256" key="2">
    <source>
        <dbReference type="ARBA" id="ARBA00022801"/>
    </source>
</evidence>
<dbReference type="InterPro" id="IPR015797">
    <property type="entry name" value="NUDIX_hydrolase-like_dom_sf"/>
</dbReference>
<dbReference type="Pfam" id="PF21906">
    <property type="entry name" value="WHD_NrtR"/>
    <property type="match status" value="1"/>
</dbReference>
<keyword evidence="2" id="KW-0378">Hydrolase</keyword>
<proteinExistence type="predicted"/>
<dbReference type="Gene3D" id="1.10.10.10">
    <property type="entry name" value="Winged helix-like DNA-binding domain superfamily/Winged helix DNA-binding domain"/>
    <property type="match status" value="1"/>
</dbReference>
<dbReference type="AlphaFoldDB" id="A0A286A6T7"/>
<dbReference type="InterPro" id="IPR000086">
    <property type="entry name" value="NUDIX_hydrolase_dom"/>
</dbReference>
<dbReference type="SUPFAM" id="SSF55811">
    <property type="entry name" value="Nudix"/>
    <property type="match status" value="1"/>
</dbReference>
<protein>
    <submittedName>
        <fullName evidence="4">NUDIX domain-containing protein</fullName>
    </submittedName>
</protein>
<dbReference type="RefSeq" id="WP_097132436.1">
    <property type="nucleotide sequence ID" value="NZ_OCMT01000003.1"/>
</dbReference>
<dbReference type="SUPFAM" id="SSF46785">
    <property type="entry name" value="Winged helix' DNA-binding domain"/>
    <property type="match status" value="1"/>
</dbReference>
<organism evidence="4 5">
    <name type="scientific">Pedobacter xixiisoli</name>
    <dbReference type="NCBI Taxonomy" id="1476464"/>
    <lineage>
        <taxon>Bacteria</taxon>
        <taxon>Pseudomonadati</taxon>
        <taxon>Bacteroidota</taxon>
        <taxon>Sphingobacteriia</taxon>
        <taxon>Sphingobacteriales</taxon>
        <taxon>Sphingobacteriaceae</taxon>
        <taxon>Pedobacter</taxon>
    </lineage>
</organism>
<evidence type="ECO:0000313" key="4">
    <source>
        <dbReference type="EMBL" id="SOD17597.1"/>
    </source>
</evidence>
<dbReference type="PANTHER" id="PTHR43046:SF2">
    <property type="entry name" value="8-OXO-DGTP DIPHOSPHATASE-RELATED"/>
    <property type="match status" value="1"/>
</dbReference>
<dbReference type="CDD" id="cd18873">
    <property type="entry name" value="NUDIX_NadM_like"/>
    <property type="match status" value="1"/>
</dbReference>
<dbReference type="Gene3D" id="3.90.79.10">
    <property type="entry name" value="Nucleoside Triphosphate Pyrophosphohydrolase"/>
    <property type="match status" value="1"/>
</dbReference>
<dbReference type="Proteomes" id="UP000219281">
    <property type="component" value="Unassembled WGS sequence"/>
</dbReference>
<comment type="cofactor">
    <cofactor evidence="1">
        <name>Mg(2+)</name>
        <dbReference type="ChEBI" id="CHEBI:18420"/>
    </cofactor>
</comment>
<dbReference type="PROSITE" id="PS51462">
    <property type="entry name" value="NUDIX"/>
    <property type="match status" value="1"/>
</dbReference>
<dbReference type="OrthoDB" id="9786141at2"/>
<evidence type="ECO:0000256" key="1">
    <source>
        <dbReference type="ARBA" id="ARBA00001946"/>
    </source>
</evidence>
<dbReference type="EMBL" id="OCMT01000003">
    <property type="protein sequence ID" value="SOD17597.1"/>
    <property type="molecule type" value="Genomic_DNA"/>
</dbReference>
<keyword evidence="5" id="KW-1185">Reference proteome</keyword>
<dbReference type="PANTHER" id="PTHR43046">
    <property type="entry name" value="GDP-MANNOSE MANNOSYL HYDROLASE"/>
    <property type="match status" value="1"/>
</dbReference>
<gene>
    <name evidence="4" type="ORF">SAMN06297358_2589</name>
</gene>
<accession>A0A286A6T7</accession>
<sequence>MQIKEIIESSKRHWETALPHLSIDCVVFGFDQQQLNVLLLKLKDNAENWILPGGYVLKKEALDDAARRILKERSGADKIFLNAFNVFGDLNRSEGYFTEYDDDLWHKQRFVTIGYYALVDHESVTPVIDASSEDCRWMPIDELPEMVMDHKSIIENALATLREQIRYKPIGYNLLPEEFTMPELQRLYEAVLGYKLNRGNFYRRIMRYNILKKLDKERKGGAHKSPILYSFDKDNYQKALNEFSW</sequence>
<dbReference type="InterPro" id="IPR036388">
    <property type="entry name" value="WH-like_DNA-bd_sf"/>
</dbReference>
<evidence type="ECO:0000313" key="5">
    <source>
        <dbReference type="Proteomes" id="UP000219281"/>
    </source>
</evidence>
<evidence type="ECO:0000259" key="3">
    <source>
        <dbReference type="PROSITE" id="PS51462"/>
    </source>
</evidence>
<dbReference type="InterPro" id="IPR054105">
    <property type="entry name" value="WHD_NrtR"/>
</dbReference>
<name>A0A286A6T7_9SPHI</name>
<dbReference type="Pfam" id="PF00293">
    <property type="entry name" value="NUDIX"/>
    <property type="match status" value="1"/>
</dbReference>
<feature type="domain" description="Nudix hydrolase" evidence="3">
    <location>
        <begin position="18"/>
        <end position="162"/>
    </location>
</feature>